<keyword evidence="2" id="KW-1185">Reference proteome</keyword>
<proteinExistence type="predicted"/>
<evidence type="ECO:0000313" key="2">
    <source>
        <dbReference type="Proteomes" id="UP000030960"/>
    </source>
</evidence>
<dbReference type="InterPro" id="IPR032710">
    <property type="entry name" value="NTF2-like_dom_sf"/>
</dbReference>
<dbReference type="AlphaFoldDB" id="A0A0B3S020"/>
<dbReference type="Gene3D" id="3.10.450.50">
    <property type="match status" value="1"/>
</dbReference>
<accession>A0A0B3S020</accession>
<reference evidence="1 2" key="1">
    <citation type="submission" date="2014-10" db="EMBL/GenBank/DDBJ databases">
        <title>Genome sequence of Ponticoccus sp. strain UMTAT08 isolated from clonal culture of toxic dinoflagellate Alexandrium tamiyavanichii.</title>
        <authorList>
            <person name="Gan H.Y."/>
            <person name="Muhd D.-D."/>
            <person name="Mohd Noor M.E."/>
            <person name="Yeong Y.S."/>
            <person name="Usup G."/>
        </authorList>
    </citation>
    <scope>NUCLEOTIDE SEQUENCE [LARGE SCALE GENOMIC DNA]</scope>
    <source>
        <strain evidence="1 2">UMTAT08</strain>
    </source>
</reference>
<dbReference type="SUPFAM" id="SSF54427">
    <property type="entry name" value="NTF2-like"/>
    <property type="match status" value="1"/>
</dbReference>
<name>A0A0B3S020_9RHOB</name>
<organism evidence="1 2">
    <name type="scientific">Mameliella alba</name>
    <dbReference type="NCBI Taxonomy" id="561184"/>
    <lineage>
        <taxon>Bacteria</taxon>
        <taxon>Pseudomonadati</taxon>
        <taxon>Pseudomonadota</taxon>
        <taxon>Alphaproteobacteria</taxon>
        <taxon>Rhodobacterales</taxon>
        <taxon>Roseobacteraceae</taxon>
        <taxon>Mameliella</taxon>
    </lineage>
</organism>
<sequence>MTLGPTEIIGSADCGNSPKNAFVQDIAIALETGVASAEIFDPEVTWTRTSTETVEGQAAVLQALSSTRLPMKIMVEHAIAHGKVGMASGERTLSDGLKRPFCHVFEFNNGKARSVVSIKTYM</sequence>
<dbReference type="EMBL" id="JSUQ01000038">
    <property type="protein sequence ID" value="KHQ49856.1"/>
    <property type="molecule type" value="Genomic_DNA"/>
</dbReference>
<dbReference type="Proteomes" id="UP000030960">
    <property type="component" value="Unassembled WGS sequence"/>
</dbReference>
<evidence type="ECO:0008006" key="3">
    <source>
        <dbReference type="Google" id="ProtNLM"/>
    </source>
</evidence>
<protein>
    <recommendedName>
        <fullName evidence="3">SnoaL-like domain-containing protein</fullName>
    </recommendedName>
</protein>
<gene>
    <name evidence="1" type="ORF">OA50_05584</name>
</gene>
<comment type="caution">
    <text evidence="1">The sequence shown here is derived from an EMBL/GenBank/DDBJ whole genome shotgun (WGS) entry which is preliminary data.</text>
</comment>
<evidence type="ECO:0000313" key="1">
    <source>
        <dbReference type="EMBL" id="KHQ49856.1"/>
    </source>
</evidence>